<gene>
    <name evidence="3" type="ORF">KDL01_04170</name>
</gene>
<evidence type="ECO:0000256" key="1">
    <source>
        <dbReference type="SAM" id="MobiDB-lite"/>
    </source>
</evidence>
<evidence type="ECO:0008006" key="5">
    <source>
        <dbReference type="Google" id="ProtNLM"/>
    </source>
</evidence>
<reference evidence="3" key="1">
    <citation type="submission" date="2021-04" db="EMBL/GenBank/DDBJ databases">
        <title>Genome based classification of Actinospica acidithermotolerans sp. nov., an actinobacterium isolated from an Indonesian hot spring.</title>
        <authorList>
            <person name="Kusuma A.B."/>
            <person name="Putra K.E."/>
            <person name="Nafisah S."/>
            <person name="Loh J."/>
            <person name="Nouioui I."/>
            <person name="Goodfellow M."/>
        </authorList>
    </citation>
    <scope>NUCLEOTIDE SEQUENCE</scope>
    <source>
        <strain evidence="3">CSCA 57</strain>
    </source>
</reference>
<keyword evidence="4" id="KW-1185">Reference proteome</keyword>
<feature type="signal peptide" evidence="2">
    <location>
        <begin position="1"/>
        <end position="24"/>
    </location>
</feature>
<sequence>MAGRRRVRRAASAAAAGLVLAAAAGCGNTVPMGASTLSPTTSISASTPASILAAERNAVTQLQDWVWDPDGGSLTYNTIQVTSGGNVNVMTILTGPFDPSGTASLTGSIETLGSGSTVSGTSSAIETNAVVYTTIPTGLQTADRADKQWESSRVDATWQGNAVHSGWWQLLYQVRDLKAQGATGLGGISVDVFTEVLDLSKLSDIPKSLLDSEALRKAGTTKVEVDVYTLSGSGKLARVTYKLGLPVAIDAAATTTSTAGYEVDLSGLEEATATPSATPVASAGAPDPTTVASGAGDEDLAALLPF</sequence>
<name>A0A941IQ01_9ACTN</name>
<evidence type="ECO:0000313" key="3">
    <source>
        <dbReference type="EMBL" id="MBR7832438.1"/>
    </source>
</evidence>
<evidence type="ECO:0000256" key="2">
    <source>
        <dbReference type="SAM" id="SignalP"/>
    </source>
</evidence>
<feature type="compositionally biased region" description="Low complexity" evidence="1">
    <location>
        <begin position="272"/>
        <end position="286"/>
    </location>
</feature>
<accession>A0A941IQ01</accession>
<keyword evidence="2" id="KW-0732">Signal</keyword>
<proteinExistence type="predicted"/>
<dbReference type="EMBL" id="JAGSOG010000011">
    <property type="protein sequence ID" value="MBR7832438.1"/>
    <property type="molecule type" value="Genomic_DNA"/>
</dbReference>
<feature type="chain" id="PRO_5039620344" description="Lipoprotein" evidence="2">
    <location>
        <begin position="25"/>
        <end position="306"/>
    </location>
</feature>
<feature type="region of interest" description="Disordered" evidence="1">
    <location>
        <begin position="272"/>
        <end position="296"/>
    </location>
</feature>
<dbReference type="Proteomes" id="UP000675781">
    <property type="component" value="Unassembled WGS sequence"/>
</dbReference>
<protein>
    <recommendedName>
        <fullName evidence="5">Lipoprotein</fullName>
    </recommendedName>
</protein>
<evidence type="ECO:0000313" key="4">
    <source>
        <dbReference type="Proteomes" id="UP000675781"/>
    </source>
</evidence>
<dbReference type="RefSeq" id="WP_212526963.1">
    <property type="nucleotide sequence ID" value="NZ_JAGSOG010000011.1"/>
</dbReference>
<comment type="caution">
    <text evidence="3">The sequence shown here is derived from an EMBL/GenBank/DDBJ whole genome shotgun (WGS) entry which is preliminary data.</text>
</comment>
<dbReference type="PROSITE" id="PS51257">
    <property type="entry name" value="PROKAR_LIPOPROTEIN"/>
    <property type="match status" value="1"/>
</dbReference>
<organism evidence="3 4">
    <name type="scientific">Actinospica durhamensis</name>
    <dbReference type="NCBI Taxonomy" id="1508375"/>
    <lineage>
        <taxon>Bacteria</taxon>
        <taxon>Bacillati</taxon>
        <taxon>Actinomycetota</taxon>
        <taxon>Actinomycetes</taxon>
        <taxon>Catenulisporales</taxon>
        <taxon>Actinospicaceae</taxon>
        <taxon>Actinospica</taxon>
    </lineage>
</organism>
<dbReference type="AlphaFoldDB" id="A0A941IQ01"/>